<reference evidence="1 2" key="1">
    <citation type="submission" date="2008-10" db="EMBL/GenBank/DDBJ databases">
        <title>Draft genome sequence of Collinsella stercoris (DSM 13279).</title>
        <authorList>
            <person name="Sudarsanam P."/>
            <person name="Ley R."/>
            <person name="Guruge J."/>
            <person name="Turnbaugh P.J."/>
            <person name="Mahowald M."/>
            <person name="Liep D."/>
            <person name="Gordon J."/>
        </authorList>
    </citation>
    <scope>NUCLEOTIDE SEQUENCE [LARGE SCALE GENOMIC DNA]</scope>
    <source>
        <strain evidence="1 2">DSM 13279</strain>
    </source>
</reference>
<comment type="caution">
    <text evidence="1">The sequence shown here is derived from an EMBL/GenBank/DDBJ whole genome shotgun (WGS) entry which is preliminary data.</text>
</comment>
<dbReference type="Proteomes" id="UP000003560">
    <property type="component" value="Unassembled WGS sequence"/>
</dbReference>
<accession>B6GAS7</accession>
<organism evidence="1 2">
    <name type="scientific">Collinsella stercoris DSM 13279</name>
    <dbReference type="NCBI Taxonomy" id="445975"/>
    <lineage>
        <taxon>Bacteria</taxon>
        <taxon>Bacillati</taxon>
        <taxon>Actinomycetota</taxon>
        <taxon>Coriobacteriia</taxon>
        <taxon>Coriobacteriales</taxon>
        <taxon>Coriobacteriaceae</taxon>
        <taxon>Collinsella</taxon>
    </lineage>
</organism>
<evidence type="ECO:0000313" key="1">
    <source>
        <dbReference type="EMBL" id="EEA90603.1"/>
    </source>
</evidence>
<keyword evidence="2" id="KW-1185">Reference proteome</keyword>
<gene>
    <name evidence="1" type="ORF">COLSTE_01177</name>
</gene>
<reference evidence="1 2" key="2">
    <citation type="submission" date="2008-10" db="EMBL/GenBank/DDBJ databases">
        <authorList>
            <person name="Fulton L."/>
            <person name="Clifton S."/>
            <person name="Fulton B."/>
            <person name="Xu J."/>
            <person name="Minx P."/>
            <person name="Pepin K.H."/>
            <person name="Johnson M."/>
            <person name="Thiruvilangam P."/>
            <person name="Bhonagiri V."/>
            <person name="Nash W.E."/>
            <person name="Mardis E.R."/>
            <person name="Wilson R.K."/>
        </authorList>
    </citation>
    <scope>NUCLEOTIDE SEQUENCE [LARGE SCALE GENOMIC DNA]</scope>
    <source>
        <strain evidence="1 2">DSM 13279</strain>
    </source>
</reference>
<sequence length="40" mass="4736">MHVRFHACFHAHPVYLGSTRRAHRPSADNLLKRRRCALPR</sequence>
<evidence type="ECO:0000313" key="2">
    <source>
        <dbReference type="Proteomes" id="UP000003560"/>
    </source>
</evidence>
<protein>
    <submittedName>
        <fullName evidence="1">Uncharacterized protein</fullName>
    </submittedName>
</protein>
<dbReference type="EMBL" id="ABXJ01000068">
    <property type="protein sequence ID" value="EEA90603.1"/>
    <property type="molecule type" value="Genomic_DNA"/>
</dbReference>
<dbReference type="HOGENOM" id="CLU_3288017_0_0_11"/>
<dbReference type="STRING" id="445975.COLSTE_01177"/>
<dbReference type="AlphaFoldDB" id="B6GAS7"/>
<name>B6GAS7_9ACTN</name>
<proteinExistence type="predicted"/>